<dbReference type="InterPro" id="IPR011962">
    <property type="entry name" value="dCTP_deaminase"/>
</dbReference>
<dbReference type="PANTHER" id="PTHR42680">
    <property type="entry name" value="DCTP DEAMINASE"/>
    <property type="match status" value="1"/>
</dbReference>
<evidence type="ECO:0000313" key="6">
    <source>
        <dbReference type="Proteomes" id="UP000010482"/>
    </source>
</evidence>
<feature type="domain" description="DOD-type homing endonuclease" evidence="4">
    <location>
        <begin position="285"/>
        <end position="410"/>
    </location>
</feature>
<keyword evidence="6" id="KW-1185">Reference proteome</keyword>
<dbReference type="PROSITE" id="PS50819">
    <property type="entry name" value="INTEIN_ENDONUCLEASE"/>
    <property type="match status" value="1"/>
</dbReference>
<dbReference type="AlphaFoldDB" id="K9YTA4"/>
<keyword evidence="2" id="KW-0651">Protein splicing</keyword>
<proteinExistence type="predicted"/>
<dbReference type="GO" id="GO:0004519">
    <property type="term" value="F:endonuclease activity"/>
    <property type="evidence" value="ECO:0007669"/>
    <property type="project" value="InterPro"/>
</dbReference>
<name>K9YTA4_DACS8</name>
<organism evidence="5 6">
    <name type="scientific">Dactylococcopsis salina (strain PCC 8305)</name>
    <name type="common">Myxobactron salinum</name>
    <dbReference type="NCBI Taxonomy" id="13035"/>
    <lineage>
        <taxon>Bacteria</taxon>
        <taxon>Bacillati</taxon>
        <taxon>Cyanobacteriota</taxon>
        <taxon>Cyanophyceae</taxon>
        <taxon>Nodosilineales</taxon>
        <taxon>Cymatolegaceae</taxon>
        <taxon>Dactylococcopsis</taxon>
    </lineage>
</organism>
<dbReference type="InterPro" id="IPR036844">
    <property type="entry name" value="Hint_dom_sf"/>
</dbReference>
<dbReference type="STRING" id="13035.Dacsa_1442"/>
<sequence length="542" mass="62228">MLKNDEWIKEKANQGMISPFEPQQVRKLENDLPVISYGLSSFGYDIRLSPNEFRIFRHIPGTIVDPKNFNPNNLEGTELCTDETGSYFILPAHSYGLGVALERLEIPDNITVICIGKSTYARIGVIANITPAEACMSDDTEVLAKTGWKLLKDVLIGEEILTLNPETNQAEYKPVQEKQSYYYNGDLLHFASRSIDQLVTPQHRMWTAKRTRRVEANGQGRSTKERGIKRERKDYFEFQFQEAKDIFGQWNYYLNRKVNWEGINTLGNFVHCGKYCFRVEDYLTFIGCWMGDGSAYIQKGNNYVIKLAVVSKKVKRDYFRSLLERMGINYYESAYGFAFNNKELCQYLSPLAGAKNKYIPTKLKQLPPSLLEYLIEGMLHSDGNLDSQTYGSSSYRLVSDFQEICLKAGYHCTQWEKTEWSALTETISTQYKARVCKSRVTPNKLLPKNMKKVPYAGMVYDVTVPNHIFLSRRNGRASWTGNSWRGYLTLEFSNSSSADCKLYANEGIVQLMFLEGDPCSVSYEQRKGKYQEQPDRVTLAKI</sequence>
<dbReference type="HOGENOM" id="CLU_037407_0_0_3"/>
<dbReference type="InterPro" id="IPR036157">
    <property type="entry name" value="dUTPase-like_sf"/>
</dbReference>
<dbReference type="Gene3D" id="2.170.16.10">
    <property type="entry name" value="Hedgehog/Intein (Hint) domain"/>
    <property type="match status" value="1"/>
</dbReference>
<dbReference type="GO" id="GO:0015949">
    <property type="term" value="P:nucleobase-containing small molecule interconversion"/>
    <property type="evidence" value="ECO:0007669"/>
    <property type="project" value="TreeGrafter"/>
</dbReference>
<dbReference type="InterPro" id="IPR027434">
    <property type="entry name" value="Homing_endonucl"/>
</dbReference>
<evidence type="ECO:0000256" key="2">
    <source>
        <dbReference type="ARBA" id="ARBA00023000"/>
    </source>
</evidence>
<dbReference type="InterPro" id="IPR006141">
    <property type="entry name" value="Intein_N"/>
</dbReference>
<reference evidence="5" key="1">
    <citation type="submission" date="2012-04" db="EMBL/GenBank/DDBJ databases">
        <title>Finished genome of Dactylococcopsis salina PCC 8305.</title>
        <authorList>
            <consortium name="US DOE Joint Genome Institute"/>
            <person name="Gugger M."/>
            <person name="Coursin T."/>
            <person name="Rippka R."/>
            <person name="Tandeau De Marsac N."/>
            <person name="Huntemann M."/>
            <person name="Wei C.-L."/>
            <person name="Han J."/>
            <person name="Detter J.C."/>
            <person name="Han C."/>
            <person name="Tapia R."/>
            <person name="Daligault H."/>
            <person name="Chen A."/>
            <person name="Krypides N."/>
            <person name="Mavromatis K."/>
            <person name="Markowitz V."/>
            <person name="Szeto E."/>
            <person name="Ivanova N."/>
            <person name="Ovchinnikova G."/>
            <person name="Pagani I."/>
            <person name="Pati A."/>
            <person name="Goodwin L."/>
            <person name="Peters L."/>
            <person name="Pitluck S."/>
            <person name="Woyke T."/>
            <person name="Kerfeld C."/>
        </authorList>
    </citation>
    <scope>NUCLEOTIDE SEQUENCE [LARGE SCALE GENOMIC DNA]</scope>
    <source>
        <strain evidence="5">PCC 8305</strain>
    </source>
</reference>
<dbReference type="GO" id="GO:0016539">
    <property type="term" value="P:intein-mediated protein splicing"/>
    <property type="evidence" value="ECO:0007669"/>
    <property type="project" value="InterPro"/>
</dbReference>
<dbReference type="Gene3D" id="3.10.28.10">
    <property type="entry name" value="Homing endonucleases"/>
    <property type="match status" value="1"/>
</dbReference>
<dbReference type="GO" id="GO:0006229">
    <property type="term" value="P:dUTP biosynthetic process"/>
    <property type="evidence" value="ECO:0007669"/>
    <property type="project" value="InterPro"/>
</dbReference>
<keyword evidence="1" id="KW-0068">Autocatalytic cleavage</keyword>
<dbReference type="Gene3D" id="2.70.40.10">
    <property type="match status" value="2"/>
</dbReference>
<dbReference type="Pfam" id="PF22769">
    <property type="entry name" value="DCD"/>
    <property type="match status" value="1"/>
</dbReference>
<evidence type="ECO:0000256" key="1">
    <source>
        <dbReference type="ARBA" id="ARBA00022813"/>
    </source>
</evidence>
<keyword evidence="3" id="KW-0546">Nucleotide metabolism</keyword>
<dbReference type="EMBL" id="CP003944">
    <property type="protein sequence ID" value="AFZ50129.1"/>
    <property type="molecule type" value="Genomic_DNA"/>
</dbReference>
<dbReference type="eggNOG" id="COG0717">
    <property type="taxonomic scope" value="Bacteria"/>
</dbReference>
<dbReference type="eggNOG" id="COG1372">
    <property type="taxonomic scope" value="Bacteria"/>
</dbReference>
<dbReference type="Proteomes" id="UP000010482">
    <property type="component" value="Chromosome"/>
</dbReference>
<gene>
    <name evidence="5" type="ORF">Dacsa_1442</name>
</gene>
<dbReference type="SUPFAM" id="SSF51283">
    <property type="entry name" value="dUTPase-like"/>
    <property type="match status" value="1"/>
</dbReference>
<dbReference type="PROSITE" id="PS50817">
    <property type="entry name" value="INTEIN_N_TER"/>
    <property type="match status" value="1"/>
</dbReference>
<dbReference type="InterPro" id="IPR004042">
    <property type="entry name" value="Intein_endonuc_central"/>
</dbReference>
<dbReference type="GO" id="GO:0008829">
    <property type="term" value="F:dCTP deaminase activity"/>
    <property type="evidence" value="ECO:0007669"/>
    <property type="project" value="InterPro"/>
</dbReference>
<accession>K9YTA4</accession>
<dbReference type="PANTHER" id="PTHR42680:SF3">
    <property type="entry name" value="DCTP DEAMINASE"/>
    <property type="match status" value="1"/>
</dbReference>
<dbReference type="SUPFAM" id="SSF51294">
    <property type="entry name" value="Hedgehog/intein (Hint) domain"/>
    <property type="match status" value="1"/>
</dbReference>
<evidence type="ECO:0000313" key="5">
    <source>
        <dbReference type="EMBL" id="AFZ50129.1"/>
    </source>
</evidence>
<evidence type="ECO:0000256" key="3">
    <source>
        <dbReference type="ARBA" id="ARBA00023080"/>
    </source>
</evidence>
<protein>
    <submittedName>
        <fullName evidence="5">Deoxycytidine deaminase</fullName>
    </submittedName>
</protein>
<evidence type="ECO:0000259" key="4">
    <source>
        <dbReference type="PROSITE" id="PS50819"/>
    </source>
</evidence>
<dbReference type="KEGG" id="dsl:Dacsa_1442"/>